<dbReference type="Gene3D" id="2.10.70.100">
    <property type="match status" value="1"/>
</dbReference>
<feature type="domain" description="PAC" evidence="17">
    <location>
        <begin position="937"/>
        <end position="988"/>
    </location>
</feature>
<keyword evidence="6" id="KW-0547">Nucleotide-binding</keyword>
<dbReference type="GO" id="GO:0016020">
    <property type="term" value="C:membrane"/>
    <property type="evidence" value="ECO:0007669"/>
    <property type="project" value="UniProtKB-SubCell"/>
</dbReference>
<dbReference type="EMBL" id="CP002738">
    <property type="protein sequence ID" value="AEG02379.1"/>
    <property type="molecule type" value="Genomic_DNA"/>
</dbReference>
<dbReference type="InterPro" id="IPR001610">
    <property type="entry name" value="PAC"/>
</dbReference>
<dbReference type="CDD" id="cd16922">
    <property type="entry name" value="HATPase_EvgS-ArcB-TorS-like"/>
    <property type="match status" value="1"/>
</dbReference>
<dbReference type="PANTHER" id="PTHR43047">
    <property type="entry name" value="TWO-COMPONENT HISTIDINE PROTEIN KINASE"/>
    <property type="match status" value="1"/>
</dbReference>
<dbReference type="Gene3D" id="3.30.565.10">
    <property type="entry name" value="Histidine kinase-like ATPase, C-terminal domain"/>
    <property type="match status" value="1"/>
</dbReference>
<dbReference type="InterPro" id="IPR015168">
    <property type="entry name" value="SsuA/THI5"/>
</dbReference>
<dbReference type="InterPro" id="IPR001638">
    <property type="entry name" value="Solute-binding_3/MltF_N"/>
</dbReference>
<dbReference type="STRING" id="857087.Metme_4026"/>
<dbReference type="InterPro" id="IPR001789">
    <property type="entry name" value="Sig_transdc_resp-reg_receiver"/>
</dbReference>
<keyword evidence="4 12" id="KW-0597">Phosphoprotein</keyword>
<dbReference type="InterPro" id="IPR003594">
    <property type="entry name" value="HATPase_dom"/>
</dbReference>
<evidence type="ECO:0000256" key="12">
    <source>
        <dbReference type="PROSITE-ProRule" id="PRU00169"/>
    </source>
</evidence>
<dbReference type="EC" id="2.7.13.3" evidence="3"/>
<evidence type="ECO:0000256" key="5">
    <source>
        <dbReference type="ARBA" id="ARBA00022679"/>
    </source>
</evidence>
<dbReference type="FunFam" id="3.30.565.10:FF:000010">
    <property type="entry name" value="Sensor histidine kinase RcsC"/>
    <property type="match status" value="1"/>
</dbReference>
<dbReference type="Pfam" id="PF08447">
    <property type="entry name" value="PAS_3"/>
    <property type="match status" value="1"/>
</dbReference>
<dbReference type="InterPro" id="IPR011006">
    <property type="entry name" value="CheY-like_superfamily"/>
</dbReference>
<dbReference type="SUPFAM" id="SSF55785">
    <property type="entry name" value="PYP-like sensor domain (PAS domain)"/>
    <property type="match status" value="1"/>
</dbReference>
<dbReference type="InterPro" id="IPR036097">
    <property type="entry name" value="HisK_dim/P_sf"/>
</dbReference>
<evidence type="ECO:0000256" key="4">
    <source>
        <dbReference type="ARBA" id="ARBA00022553"/>
    </source>
</evidence>
<evidence type="ECO:0000256" key="2">
    <source>
        <dbReference type="ARBA" id="ARBA00004370"/>
    </source>
</evidence>
<dbReference type="SUPFAM" id="SSF52172">
    <property type="entry name" value="CheY-like"/>
    <property type="match status" value="1"/>
</dbReference>
<dbReference type="Proteomes" id="UP000008888">
    <property type="component" value="Chromosome"/>
</dbReference>
<keyword evidence="5" id="KW-0808">Transferase</keyword>
<dbReference type="InterPro" id="IPR013655">
    <property type="entry name" value="PAS_fold_3"/>
</dbReference>
<feature type="transmembrane region" description="Helical" evidence="14">
    <location>
        <begin position="862"/>
        <end position="880"/>
    </location>
</feature>
<dbReference type="Gene3D" id="3.30.450.20">
    <property type="entry name" value="PAS domain"/>
    <property type="match status" value="1"/>
</dbReference>
<dbReference type="InterPro" id="IPR000700">
    <property type="entry name" value="PAS-assoc_C"/>
</dbReference>
<dbReference type="PROSITE" id="PS50109">
    <property type="entry name" value="HIS_KIN"/>
    <property type="match status" value="1"/>
</dbReference>
<evidence type="ECO:0000256" key="9">
    <source>
        <dbReference type="ARBA" id="ARBA00023012"/>
    </source>
</evidence>
<dbReference type="Pfam" id="PF00072">
    <property type="entry name" value="Response_reg"/>
    <property type="match status" value="1"/>
</dbReference>
<reference evidence="18 19" key="1">
    <citation type="journal article" date="2011" name="J. Bacteriol.">
        <title>Complete Genome Sequence of the Aerobic Marine Methanotroph Methylomonas methanica MC09.</title>
        <authorList>
            <person name="Boden R."/>
            <person name="Cunliffe M."/>
            <person name="Scanlan J."/>
            <person name="Moussard H."/>
            <person name="Kits K.D."/>
            <person name="Klotz M.G."/>
            <person name="Jetten M.S."/>
            <person name="Vuilleumier S."/>
            <person name="Han J."/>
            <person name="Peters L."/>
            <person name="Mikhailova N."/>
            <person name="Teshima H."/>
            <person name="Tapia R."/>
            <person name="Kyrpides N."/>
            <person name="Ivanova N."/>
            <person name="Pagani I."/>
            <person name="Cheng J.F."/>
            <person name="Goodwin L."/>
            <person name="Han C."/>
            <person name="Hauser L."/>
            <person name="Land M.L."/>
            <person name="Lapidus A."/>
            <person name="Lucas S."/>
            <person name="Pitluck S."/>
            <person name="Woyke T."/>
            <person name="Stein L."/>
            <person name="Murrell J.C."/>
        </authorList>
    </citation>
    <scope>NUCLEOTIDE SEQUENCE [LARGE SCALE GENOMIC DNA]</scope>
    <source>
        <strain evidence="18 19">MC09</strain>
    </source>
</reference>
<evidence type="ECO:0000313" key="18">
    <source>
        <dbReference type="EMBL" id="AEG02379.1"/>
    </source>
</evidence>
<evidence type="ECO:0000256" key="3">
    <source>
        <dbReference type="ARBA" id="ARBA00012438"/>
    </source>
</evidence>
<dbReference type="GO" id="GO:0000155">
    <property type="term" value="F:phosphorelay sensor kinase activity"/>
    <property type="evidence" value="ECO:0007669"/>
    <property type="project" value="InterPro"/>
</dbReference>
<keyword evidence="8" id="KW-0067">ATP-binding</keyword>
<dbReference type="InterPro" id="IPR004358">
    <property type="entry name" value="Sig_transdc_His_kin-like_C"/>
</dbReference>
<dbReference type="SUPFAM" id="SSF55874">
    <property type="entry name" value="ATPase domain of HSP90 chaperone/DNA topoisomerase II/histidine kinase"/>
    <property type="match status" value="1"/>
</dbReference>
<accession>F9ZZI6</accession>
<dbReference type="CDD" id="cd01007">
    <property type="entry name" value="PBP2_BvgS_HisK_like"/>
    <property type="match status" value="2"/>
</dbReference>
<feature type="domain" description="Response regulatory" evidence="16">
    <location>
        <begin position="1252"/>
        <end position="1365"/>
    </location>
</feature>
<dbReference type="SMART" id="SM00387">
    <property type="entry name" value="HATPase_c"/>
    <property type="match status" value="1"/>
</dbReference>
<evidence type="ECO:0000259" key="16">
    <source>
        <dbReference type="PROSITE" id="PS50110"/>
    </source>
</evidence>
<dbReference type="InterPro" id="IPR000014">
    <property type="entry name" value="PAS"/>
</dbReference>
<feature type="domain" description="Histidine kinase" evidence="15">
    <location>
        <begin position="1006"/>
        <end position="1229"/>
    </location>
</feature>
<evidence type="ECO:0000256" key="8">
    <source>
        <dbReference type="ARBA" id="ARBA00022840"/>
    </source>
</evidence>
<dbReference type="Gene3D" id="3.40.50.2300">
    <property type="match status" value="1"/>
</dbReference>
<sequence>MADRIITLAKSATSGRLARGLAVLLYLFSSVLWAAGQPDKVSVQLKWRHSFQFAGYYAAIDQGYYRDEGLDVTLKEIDFNQDFVEQVLRGESEYGVSDSTLLIYRLKGDPVVLVNQFFQHSPLIFLSRRNSGIVSPYEMVGKKLAFNTTNQGDASLNALLLKTLGDLSKIKEVKFSDTVYQDFAAGKIDVVSAYSTSQPFLMRQQGVEINIIDPQNYGIDFYGDNFFTTQNELDRHPERVAAMHRATVKGWQYALDHPDRIIELIKNRYNPNVSEAQLEYEAAATRQVIIPELVPLGSIDPARYRMTAEYYRRLGFTSTNIVDNAFFYHPSVQDLAISLPLTNEEKAWLQAHPVVTYGAEKDWPPYDFVDEQGKHTGFSADLLQLISQYTGLIFRAHIDNWDTLLAKAKAREIDLLPAIFYSEERAGYLDFTKPYQQILAYFFIHESVQAQSMEDLNGKTIAIPKGFAQIGEIKKRFPKLIILEVDSLMAAIQAVLERKADVLLETYPVMNYLLKQNSISSIRPFKPLPVSDVRNLQIAVGKHNPLLLSIVQKALQAIPQQELQQLSDQWLGYQRSDNGLELNVAERLWLAKHPLVSISGDPNWLPYEAFDKNGRYIGIVSEYLQLLEEKLGIRFDIVPVQSWTEAIEKAKRGEIDVLSETVDSDLKSQLLFTQAYLTSPVVIVMRDDEDYVDSIEQIQQRRLAVIGDYGYNPAIFRAYPLIAFESADSIQAGLTAVSTGQVDALLCTLAQASYYISDLGVNNVRIVGKTEFMTQLGFGIRKDYAPLVAMFNRALASISQSERQEISNHWGKERFAARTDYLLLAKTVGVFLIALLIIFLWNRKLISEIARRKRSEQQVRLLNQRFALATGVASLGVWELDLANAGQVIFDSKMFELYGIAADQPLDFETWLKYLHDGDRALFRQSVAKLQAKRGEAHMEFRIVRPNGEIRTIYSGACSVETGNRLVKITGVNSDITERKNTEEALQKAKLQAENANRAKSQFLANMSHEIRTPLNAIIGFTELLNEQVKDNRLKSFVKTIQSAGHNLLALINDILDLSKIEAGKLRIDKSVCNPHNLFSELGQIFMIKMRERNLDFILDIDPRIPENLLLDATRLRQILLNLIGNAVKFTEQGHICLRARIGNEDPIRSKLDLYIDVEDSGIGISPEQQQLIFDEFEQLEGQGVRKYGGTGLGLTISKRLTEMMGGELSLASETGAGSTFTLHLKGVDISTLALEAESVETGGQVVFSAANILVVDDIDHNRDLLRECFADSLLSVAEAENGQQAVDKVKQGGIDLVLMDIRMPVMDGYQAAEQIKSFCSTPVIALTASVMQDEYERAKSVHFDGYLRKPVLKADLTAELKRFLPYEVIESASAETDALQLSRAELQALPLAMGALEKLAKHCERIANNNNITEIEQFAANVLKVGQQHAITAVVDFADQLHNEIDCFDLVAIKESLNAYPALLSRLSAKLSQ</sequence>
<gene>
    <name evidence="18" type="ordered locus">Metme_4026</name>
</gene>
<dbReference type="SUPFAM" id="SSF47384">
    <property type="entry name" value="Homodimeric domain of signal transducing histidine kinase"/>
    <property type="match status" value="1"/>
</dbReference>
<dbReference type="Gene3D" id="1.10.287.130">
    <property type="match status" value="1"/>
</dbReference>
<evidence type="ECO:0000256" key="6">
    <source>
        <dbReference type="ARBA" id="ARBA00022741"/>
    </source>
</evidence>
<dbReference type="SMART" id="SM00448">
    <property type="entry name" value="REC"/>
    <property type="match status" value="1"/>
</dbReference>
<dbReference type="InterPro" id="IPR005467">
    <property type="entry name" value="His_kinase_dom"/>
</dbReference>
<dbReference type="SMART" id="SM00086">
    <property type="entry name" value="PAC"/>
    <property type="match status" value="1"/>
</dbReference>
<dbReference type="HOGENOM" id="CLU_004476_0_0_6"/>
<dbReference type="CDD" id="cd00130">
    <property type="entry name" value="PAS"/>
    <property type="match status" value="1"/>
</dbReference>
<dbReference type="eggNOG" id="COG0715">
    <property type="taxonomic scope" value="Bacteria"/>
</dbReference>
<dbReference type="PROSITE" id="PS50113">
    <property type="entry name" value="PAC"/>
    <property type="match status" value="1"/>
</dbReference>
<dbReference type="KEGG" id="mmt:Metme_4026"/>
<dbReference type="SMART" id="SM00062">
    <property type="entry name" value="PBPb"/>
    <property type="match status" value="2"/>
</dbReference>
<feature type="coiled-coil region" evidence="13">
    <location>
        <begin position="979"/>
        <end position="1006"/>
    </location>
</feature>
<dbReference type="InterPro" id="IPR003661">
    <property type="entry name" value="HisK_dim/P_dom"/>
</dbReference>
<keyword evidence="11" id="KW-0131">Cell cycle</keyword>
<evidence type="ECO:0000256" key="10">
    <source>
        <dbReference type="ARBA" id="ARBA00023136"/>
    </source>
</evidence>
<dbReference type="Pfam" id="PF02518">
    <property type="entry name" value="HATPase_c"/>
    <property type="match status" value="1"/>
</dbReference>
<name>F9ZZI6_METMM</name>
<dbReference type="RefSeq" id="WP_013820595.1">
    <property type="nucleotide sequence ID" value="NC_015572.1"/>
</dbReference>
<keyword evidence="14" id="KW-0812">Transmembrane</keyword>
<dbReference type="Pfam" id="PF00512">
    <property type="entry name" value="HisKA"/>
    <property type="match status" value="1"/>
</dbReference>
<dbReference type="GO" id="GO:0005524">
    <property type="term" value="F:ATP binding"/>
    <property type="evidence" value="ECO:0007669"/>
    <property type="project" value="UniProtKB-KW"/>
</dbReference>
<dbReference type="SUPFAM" id="SSF53850">
    <property type="entry name" value="Periplasmic binding protein-like II"/>
    <property type="match status" value="3"/>
</dbReference>
<dbReference type="InterPro" id="IPR035965">
    <property type="entry name" value="PAS-like_dom_sf"/>
</dbReference>
<comment type="subcellular location">
    <subcellularLocation>
        <location evidence="2">Membrane</location>
    </subcellularLocation>
</comment>
<reference key="2">
    <citation type="submission" date="2011-05" db="EMBL/GenBank/DDBJ databases">
        <title>Complete genome sequence of the aerobic marine methanotroph Methylomonas methanica MC09.</title>
        <authorList>
            <person name="Boden R."/>
            <person name="Cunliffe M."/>
            <person name="Scanlan J."/>
            <person name="Moussard H."/>
            <person name="Kits K.D."/>
            <person name="Klotz M."/>
            <person name="Jetten M."/>
            <person name="Vuilleumier S."/>
            <person name="Han J."/>
            <person name="Peters L."/>
            <person name="Mikhailova N."/>
            <person name="Teshima H."/>
            <person name="Tapia R."/>
            <person name="Kyrpides N."/>
            <person name="Ivanova N."/>
            <person name="Pagani I."/>
            <person name="Cheng J.-F."/>
            <person name="Goodwin L."/>
            <person name="Han C."/>
            <person name="Hauser L."/>
            <person name="Land M."/>
            <person name="Lapidus A."/>
            <person name="Lucas S."/>
            <person name="Pitluck S."/>
            <person name="Woyke T."/>
            <person name="Stein L.Y."/>
            <person name="Murrell C."/>
        </authorList>
    </citation>
    <scope>NUCLEOTIDE SEQUENCE</scope>
    <source>
        <strain>MC09</strain>
    </source>
</reference>
<organism evidence="18 19">
    <name type="scientific">Methylomonas methanica (strain DSM 25384 / MC09)</name>
    <dbReference type="NCBI Taxonomy" id="857087"/>
    <lineage>
        <taxon>Bacteria</taxon>
        <taxon>Pseudomonadati</taxon>
        <taxon>Pseudomonadota</taxon>
        <taxon>Gammaproteobacteria</taxon>
        <taxon>Methylococcales</taxon>
        <taxon>Methylococcaceae</taxon>
        <taxon>Methylomonas</taxon>
    </lineage>
</organism>
<evidence type="ECO:0000256" key="14">
    <source>
        <dbReference type="SAM" id="Phobius"/>
    </source>
</evidence>
<keyword evidence="9" id="KW-0902">Two-component regulatory system</keyword>
<evidence type="ECO:0000256" key="1">
    <source>
        <dbReference type="ARBA" id="ARBA00000085"/>
    </source>
</evidence>
<dbReference type="Pfam" id="PF00497">
    <property type="entry name" value="SBP_bac_3"/>
    <property type="match status" value="2"/>
</dbReference>
<comment type="catalytic activity">
    <reaction evidence="1">
        <text>ATP + protein L-histidine = ADP + protein N-phospho-L-histidine.</text>
        <dbReference type="EC" id="2.7.13.3"/>
    </reaction>
</comment>
<evidence type="ECO:0000259" key="15">
    <source>
        <dbReference type="PROSITE" id="PS50109"/>
    </source>
</evidence>
<dbReference type="eggNOG" id="COG2205">
    <property type="taxonomic scope" value="Bacteria"/>
</dbReference>
<evidence type="ECO:0000256" key="7">
    <source>
        <dbReference type="ARBA" id="ARBA00022777"/>
    </source>
</evidence>
<keyword evidence="14" id="KW-1133">Transmembrane helix</keyword>
<dbReference type="FunFam" id="1.10.287.130:FF:000038">
    <property type="entry name" value="Sensory transduction histidine kinase"/>
    <property type="match status" value="1"/>
</dbReference>
<dbReference type="eggNOG" id="COG0834">
    <property type="taxonomic scope" value="Bacteria"/>
</dbReference>
<proteinExistence type="predicted"/>
<evidence type="ECO:0000256" key="13">
    <source>
        <dbReference type="SAM" id="Coils"/>
    </source>
</evidence>
<reference evidence="19" key="3">
    <citation type="submission" date="2011-05" db="EMBL/GenBank/DDBJ databases">
        <title>Complete sequence of Methylomonas methanica MC09.</title>
        <authorList>
            <consortium name="US DOE Joint Genome Institute"/>
            <person name="Lucas S."/>
            <person name="Han J."/>
            <person name="Lapidus A."/>
            <person name="Cheng J.-F."/>
            <person name="Goodwin L."/>
            <person name="Pitluck S."/>
            <person name="Peters L."/>
            <person name="Mikhailova N."/>
            <person name="Teshima H."/>
            <person name="Han C."/>
            <person name="Tapia R."/>
            <person name="Land M."/>
            <person name="Hauser L."/>
            <person name="Kyrpides N."/>
            <person name="Ivanova N."/>
            <person name="Pagani I."/>
            <person name="Stein L."/>
            <person name="Woyke T."/>
        </authorList>
    </citation>
    <scope>NUCLEOTIDE SEQUENCE [LARGE SCALE GENOMIC DNA]</scope>
    <source>
        <strain evidence="19">MC09</strain>
    </source>
</reference>
<keyword evidence="13" id="KW-0175">Coiled coil</keyword>
<dbReference type="SMART" id="SM00388">
    <property type="entry name" value="HisKA"/>
    <property type="match status" value="1"/>
</dbReference>
<dbReference type="Gene3D" id="3.40.190.10">
    <property type="entry name" value="Periplasmic binding protein-like II"/>
    <property type="match status" value="6"/>
</dbReference>
<dbReference type="CDD" id="cd00082">
    <property type="entry name" value="HisKA"/>
    <property type="match status" value="1"/>
</dbReference>
<dbReference type="PRINTS" id="PR00344">
    <property type="entry name" value="BCTRLSENSOR"/>
</dbReference>
<evidence type="ECO:0000256" key="11">
    <source>
        <dbReference type="ARBA" id="ARBA00023306"/>
    </source>
</evidence>
<evidence type="ECO:0000313" key="19">
    <source>
        <dbReference type="Proteomes" id="UP000008888"/>
    </source>
</evidence>
<dbReference type="InterPro" id="IPR036890">
    <property type="entry name" value="HATPase_C_sf"/>
</dbReference>
<dbReference type="OrthoDB" id="9792854at2"/>
<evidence type="ECO:0000259" key="17">
    <source>
        <dbReference type="PROSITE" id="PS50113"/>
    </source>
</evidence>
<feature type="modified residue" description="4-aspartylphosphate" evidence="12">
    <location>
        <position position="1301"/>
    </location>
</feature>
<feature type="transmembrane region" description="Helical" evidence="14">
    <location>
        <begin position="821"/>
        <end position="841"/>
    </location>
</feature>
<dbReference type="NCBIfam" id="TIGR00229">
    <property type="entry name" value="sensory_box"/>
    <property type="match status" value="1"/>
</dbReference>
<dbReference type="PROSITE" id="PS50110">
    <property type="entry name" value="RESPONSE_REGULATORY"/>
    <property type="match status" value="1"/>
</dbReference>
<keyword evidence="7 18" id="KW-0418">Kinase</keyword>
<dbReference type="CDD" id="cd17546">
    <property type="entry name" value="REC_hyHK_CKI1_RcsC-like"/>
    <property type="match status" value="1"/>
</dbReference>
<dbReference type="Pfam" id="PF09084">
    <property type="entry name" value="NMT1"/>
    <property type="match status" value="1"/>
</dbReference>
<protein>
    <recommendedName>
        <fullName evidence="3">histidine kinase</fullName>
        <ecNumber evidence="3">2.7.13.3</ecNumber>
    </recommendedName>
</protein>
<keyword evidence="19" id="KW-1185">Reference proteome</keyword>
<keyword evidence="10 14" id="KW-0472">Membrane</keyword>
<dbReference type="eggNOG" id="COG0784">
    <property type="taxonomic scope" value="Bacteria"/>
</dbReference>